<dbReference type="EMBL" id="CAICTM010000080">
    <property type="protein sequence ID" value="CAB9500304.1"/>
    <property type="molecule type" value="Genomic_DNA"/>
</dbReference>
<comment type="caution">
    <text evidence="1">The sequence shown here is derived from an EMBL/GenBank/DDBJ whole genome shotgun (WGS) entry which is preliminary data.</text>
</comment>
<dbReference type="Proteomes" id="UP001153069">
    <property type="component" value="Unassembled WGS sequence"/>
</dbReference>
<sequence>MFTAGYLFRDLWSGSQSAPPITTEDLLQVFKQHSPKDPFSMLTKEAVRQIVKEQIQITPQEENVCPTAREDILHLIKQQEQIEETLQEVKVSTVTTDDILQIVKEQQSVYRRQVHAFPHKKISRNHKHRTCEPKMIFCRILWTNRFKRH</sequence>
<name>A0A9N8DCT5_9STRA</name>
<dbReference type="AlphaFoldDB" id="A0A9N8DCT5"/>
<proteinExistence type="predicted"/>
<organism evidence="1 2">
    <name type="scientific">Seminavis robusta</name>
    <dbReference type="NCBI Taxonomy" id="568900"/>
    <lineage>
        <taxon>Eukaryota</taxon>
        <taxon>Sar</taxon>
        <taxon>Stramenopiles</taxon>
        <taxon>Ochrophyta</taxon>
        <taxon>Bacillariophyta</taxon>
        <taxon>Bacillariophyceae</taxon>
        <taxon>Bacillariophycidae</taxon>
        <taxon>Naviculales</taxon>
        <taxon>Naviculaceae</taxon>
        <taxon>Seminavis</taxon>
    </lineage>
</organism>
<evidence type="ECO:0000313" key="2">
    <source>
        <dbReference type="Proteomes" id="UP001153069"/>
    </source>
</evidence>
<gene>
    <name evidence="1" type="ORF">SEMRO_81_G043330.1</name>
</gene>
<accession>A0A9N8DCT5</accession>
<protein>
    <submittedName>
        <fullName evidence="1">Uncharacterized protein</fullName>
    </submittedName>
</protein>
<evidence type="ECO:0000313" key="1">
    <source>
        <dbReference type="EMBL" id="CAB9500304.1"/>
    </source>
</evidence>
<keyword evidence="2" id="KW-1185">Reference proteome</keyword>
<reference evidence="1" key="1">
    <citation type="submission" date="2020-06" db="EMBL/GenBank/DDBJ databases">
        <authorList>
            <consortium name="Plant Systems Biology data submission"/>
        </authorList>
    </citation>
    <scope>NUCLEOTIDE SEQUENCE</scope>
    <source>
        <strain evidence="1">D6</strain>
    </source>
</reference>